<organism evidence="1 2">
    <name type="scientific">Streptomyces poonensis</name>
    <dbReference type="NCBI Taxonomy" id="68255"/>
    <lineage>
        <taxon>Bacteria</taxon>
        <taxon>Bacillati</taxon>
        <taxon>Actinomycetota</taxon>
        <taxon>Actinomycetes</taxon>
        <taxon>Kitasatosporales</taxon>
        <taxon>Streptomycetaceae</taxon>
        <taxon>Streptomyces</taxon>
    </lineage>
</organism>
<protein>
    <submittedName>
        <fullName evidence="1">Uncharacterized protein</fullName>
    </submittedName>
</protein>
<dbReference type="Proteomes" id="UP000622166">
    <property type="component" value="Unassembled WGS sequence"/>
</dbReference>
<accession>A0A918UD69</accession>
<sequence length="49" mass="5858">MAEHGFSAEEDRIERWSTQHTQWRAVPTLKTWRLSRKLRYSTIRISGLA</sequence>
<gene>
    <name evidence="1" type="ORF">GCM10010365_06460</name>
</gene>
<dbReference type="AlphaFoldDB" id="A0A918UD69"/>
<comment type="caution">
    <text evidence="1">The sequence shown here is derived from an EMBL/GenBank/DDBJ whole genome shotgun (WGS) entry which is preliminary data.</text>
</comment>
<evidence type="ECO:0000313" key="2">
    <source>
        <dbReference type="Proteomes" id="UP000622166"/>
    </source>
</evidence>
<dbReference type="EMBL" id="BMVW01000001">
    <property type="protein sequence ID" value="GGY90765.1"/>
    <property type="molecule type" value="Genomic_DNA"/>
</dbReference>
<evidence type="ECO:0000313" key="1">
    <source>
        <dbReference type="EMBL" id="GGY90765.1"/>
    </source>
</evidence>
<name>A0A918UD69_9ACTN</name>
<proteinExistence type="predicted"/>
<reference evidence="1" key="1">
    <citation type="journal article" date="2014" name="Int. J. Syst. Evol. Microbiol.">
        <title>Complete genome sequence of Corynebacterium casei LMG S-19264T (=DSM 44701T), isolated from a smear-ripened cheese.</title>
        <authorList>
            <consortium name="US DOE Joint Genome Institute (JGI-PGF)"/>
            <person name="Walter F."/>
            <person name="Albersmeier A."/>
            <person name="Kalinowski J."/>
            <person name="Ruckert C."/>
        </authorList>
    </citation>
    <scope>NUCLEOTIDE SEQUENCE</scope>
    <source>
        <strain evidence="1">JCM 4815</strain>
    </source>
</reference>
<reference evidence="1" key="2">
    <citation type="submission" date="2020-09" db="EMBL/GenBank/DDBJ databases">
        <authorList>
            <person name="Sun Q."/>
            <person name="Ohkuma M."/>
        </authorList>
    </citation>
    <scope>NUCLEOTIDE SEQUENCE</scope>
    <source>
        <strain evidence="1">JCM 4815</strain>
    </source>
</reference>
<dbReference type="RefSeq" id="WP_189855028.1">
    <property type="nucleotide sequence ID" value="NZ_BMVW01000001.1"/>
</dbReference>
<keyword evidence="2" id="KW-1185">Reference proteome</keyword>